<dbReference type="EC" id="2.7.6.1" evidence="1"/>
<dbReference type="PANTHER" id="PTHR10210">
    <property type="entry name" value="RIBOSE-PHOSPHATE DIPHOSPHOKINASE FAMILY MEMBER"/>
    <property type="match status" value="1"/>
</dbReference>
<dbReference type="Pfam" id="PF13793">
    <property type="entry name" value="Pribosyltran_N"/>
    <property type="match status" value="1"/>
</dbReference>
<gene>
    <name evidence="8" type="ORF">COX83_02385</name>
</gene>
<evidence type="ECO:0000256" key="1">
    <source>
        <dbReference type="ARBA" id="ARBA00013247"/>
    </source>
</evidence>
<sequence>MPGFEKQAAKVAAFIAKKGTPCDTAHTKFDERSNGEPFLKLPKEHIGGHDCIILTSGPGTYQMLGQLYIMLAYLVGRRAGRITIVTGYFPLSRSDKDEGADELALASHTTRMMVNASEGKLDRIIAADLHAPQVVMAGRMGLITEISLMRRLLTKILDSVGDLKLCLMFPDDGANKRFGGIVRDILIERGLSLPIVVIGKRRSDSHNVLIDSVFGDTEGLRGSTTVILDDETATMATQIATAHEIRHGFGVEHVWAATVHGVLCGPAPSRLAAGQPIERLYITDTIPVEDRHELKGLINDGRIVVAPWEDDLANIIFHHHWDQSIREIR</sequence>
<dbReference type="GO" id="GO:0006164">
    <property type="term" value="P:purine nucleotide biosynthetic process"/>
    <property type="evidence" value="ECO:0007669"/>
    <property type="project" value="TreeGrafter"/>
</dbReference>
<dbReference type="GO" id="GO:0000287">
    <property type="term" value="F:magnesium ion binding"/>
    <property type="evidence" value="ECO:0007669"/>
    <property type="project" value="InterPro"/>
</dbReference>
<keyword evidence="4" id="KW-0547">Nucleotide-binding</keyword>
<evidence type="ECO:0000256" key="5">
    <source>
        <dbReference type="ARBA" id="ARBA00022777"/>
    </source>
</evidence>
<evidence type="ECO:0000313" key="8">
    <source>
        <dbReference type="EMBL" id="PIZ93274.1"/>
    </source>
</evidence>
<evidence type="ECO:0000256" key="6">
    <source>
        <dbReference type="ARBA" id="ARBA00022840"/>
    </source>
</evidence>
<reference evidence="9" key="1">
    <citation type="submission" date="2017-09" db="EMBL/GenBank/DDBJ databases">
        <title>Depth-based differentiation of microbial function through sediment-hosted aquifers and enrichment of novel symbionts in the deep terrestrial subsurface.</title>
        <authorList>
            <person name="Probst A.J."/>
            <person name="Ladd B."/>
            <person name="Jarett J.K."/>
            <person name="Geller-Mcgrath D.E."/>
            <person name="Sieber C.M.K."/>
            <person name="Emerson J.B."/>
            <person name="Anantharaman K."/>
            <person name="Thomas B.C."/>
            <person name="Malmstrom R."/>
            <person name="Stieglmeier M."/>
            <person name="Klingl A."/>
            <person name="Woyke T."/>
            <person name="Ryan C.M."/>
            <person name="Banfield J.F."/>
        </authorList>
    </citation>
    <scope>NUCLEOTIDE SEQUENCE [LARGE SCALE GENOMIC DNA]</scope>
</reference>
<keyword evidence="2" id="KW-0808">Transferase</keyword>
<dbReference type="EMBL" id="PFPI01000031">
    <property type="protein sequence ID" value="PIZ93274.1"/>
    <property type="molecule type" value="Genomic_DNA"/>
</dbReference>
<comment type="caution">
    <text evidence="8">The sequence shown here is derived from an EMBL/GenBank/DDBJ whole genome shotgun (WGS) entry which is preliminary data.</text>
</comment>
<organism evidence="8 9">
    <name type="scientific">Candidatus Magasanikbacteria bacterium CG_4_10_14_0_2_um_filter_41_31</name>
    <dbReference type="NCBI Taxonomy" id="1974639"/>
    <lineage>
        <taxon>Bacteria</taxon>
        <taxon>Candidatus Magasanikiibacteriota</taxon>
    </lineage>
</organism>
<keyword evidence="5" id="KW-0418">Kinase</keyword>
<evidence type="ECO:0000313" key="9">
    <source>
        <dbReference type="Proteomes" id="UP000230078"/>
    </source>
</evidence>
<dbReference type="InterPro" id="IPR029099">
    <property type="entry name" value="Pribosyltran_N"/>
</dbReference>
<dbReference type="PANTHER" id="PTHR10210:SF32">
    <property type="entry name" value="RIBOSE-PHOSPHATE PYROPHOSPHOKINASE 2"/>
    <property type="match status" value="1"/>
</dbReference>
<dbReference type="Proteomes" id="UP000230078">
    <property type="component" value="Unassembled WGS sequence"/>
</dbReference>
<dbReference type="InterPro" id="IPR005946">
    <property type="entry name" value="Rib-P_diPkinase"/>
</dbReference>
<keyword evidence="6" id="KW-0067">ATP-binding</keyword>
<dbReference type="SUPFAM" id="SSF53271">
    <property type="entry name" value="PRTase-like"/>
    <property type="match status" value="2"/>
</dbReference>
<dbReference type="InterPro" id="IPR029057">
    <property type="entry name" value="PRTase-like"/>
</dbReference>
<name>A0A2M7V4A6_9BACT</name>
<proteinExistence type="predicted"/>
<dbReference type="GO" id="GO:0005737">
    <property type="term" value="C:cytoplasm"/>
    <property type="evidence" value="ECO:0007669"/>
    <property type="project" value="TreeGrafter"/>
</dbReference>
<evidence type="ECO:0000256" key="2">
    <source>
        <dbReference type="ARBA" id="ARBA00022679"/>
    </source>
</evidence>
<evidence type="ECO:0000256" key="3">
    <source>
        <dbReference type="ARBA" id="ARBA00022727"/>
    </source>
</evidence>
<evidence type="ECO:0000256" key="4">
    <source>
        <dbReference type="ARBA" id="ARBA00022741"/>
    </source>
</evidence>
<dbReference type="GO" id="GO:0016301">
    <property type="term" value="F:kinase activity"/>
    <property type="evidence" value="ECO:0007669"/>
    <property type="project" value="UniProtKB-KW"/>
</dbReference>
<protein>
    <recommendedName>
        <fullName evidence="1">ribose-phosphate diphosphokinase</fullName>
        <ecNumber evidence="1">2.7.6.1</ecNumber>
    </recommendedName>
</protein>
<dbReference type="GO" id="GO:0002189">
    <property type="term" value="C:ribose phosphate diphosphokinase complex"/>
    <property type="evidence" value="ECO:0007669"/>
    <property type="project" value="TreeGrafter"/>
</dbReference>
<dbReference type="GO" id="GO:0006015">
    <property type="term" value="P:5-phosphoribose 1-diphosphate biosynthetic process"/>
    <property type="evidence" value="ECO:0007669"/>
    <property type="project" value="TreeGrafter"/>
</dbReference>
<dbReference type="AlphaFoldDB" id="A0A2M7V4A6"/>
<feature type="domain" description="Ribose-phosphate pyrophosphokinase N-terminal" evidence="7">
    <location>
        <begin position="21"/>
        <end position="102"/>
    </location>
</feature>
<dbReference type="Gene3D" id="3.40.50.2020">
    <property type="match status" value="2"/>
</dbReference>
<dbReference type="GO" id="GO:0004749">
    <property type="term" value="F:ribose phosphate diphosphokinase activity"/>
    <property type="evidence" value="ECO:0007669"/>
    <property type="project" value="UniProtKB-EC"/>
</dbReference>
<dbReference type="GO" id="GO:0005524">
    <property type="term" value="F:ATP binding"/>
    <property type="evidence" value="ECO:0007669"/>
    <property type="project" value="UniProtKB-KW"/>
</dbReference>
<accession>A0A2M7V4A6</accession>
<keyword evidence="3" id="KW-0545">Nucleotide biosynthesis</keyword>
<evidence type="ECO:0000259" key="7">
    <source>
        <dbReference type="Pfam" id="PF13793"/>
    </source>
</evidence>